<keyword evidence="7 8" id="KW-0238">DNA-binding</keyword>
<dbReference type="GO" id="GO:0006270">
    <property type="term" value="P:DNA replication initiation"/>
    <property type="evidence" value="ECO:0007669"/>
    <property type="project" value="UniProtKB-UniRule"/>
</dbReference>
<accession>A0A1B8Q9M9</accession>
<evidence type="ECO:0000256" key="11">
    <source>
        <dbReference type="RuleBase" id="RU004227"/>
    </source>
</evidence>
<dbReference type="CDD" id="cd06571">
    <property type="entry name" value="Bac_DnaA_C"/>
    <property type="match status" value="1"/>
</dbReference>
<dbReference type="Gene3D" id="3.30.300.180">
    <property type="match status" value="1"/>
</dbReference>
<feature type="domain" description="AAA+ ATPase" evidence="12">
    <location>
        <begin position="146"/>
        <end position="289"/>
    </location>
</feature>
<dbReference type="AlphaFoldDB" id="A0A1B8Q9M9"/>
<dbReference type="Gene3D" id="3.40.50.300">
    <property type="entry name" value="P-loop containing nucleotide triphosphate hydrolases"/>
    <property type="match status" value="1"/>
</dbReference>
<sequence>MVNSVWQRCVEELKYLVPDNIFTMWIRPLSAYQQEDILYLTVPNQYFATYIEKNYLAQIESLVAQFSVEAPLTVKVTIDKAPDMPSRQVEAASAMTESTVTTETNQRNPLQNLDSSLTFDQFVTGKNNQLAYSICKETAANLGAAKNNPLFLYGATGLGKTHLMQAVAHEIVKQNKSFYYFTSDKFVNKLVSAIQHNQVDEFKQKIKQADLLIIDDIHVIAGKTKSSAEFLQLFNDFLRKNKQIILASNRHPSTLSEFDEQTKSRFAWGLSVAIEPPELETRVQILQKKAKVKNVELPKDCAIFIAQHVVANVRELEGALNKVLAMARLLNQPVHLEMVQIALKDVIAMRVQAVSMDNIRKVVAEFYDISVKDLMGKKRTRHIARPRQMAMALARELTNNSFIEIGQSFGGRDHTTVMHACDKVQELCATDSMFDKDYRSLRLMLQT</sequence>
<dbReference type="InterPro" id="IPR010921">
    <property type="entry name" value="Trp_repressor/repl_initiator"/>
</dbReference>
<gene>
    <name evidence="8" type="primary">dnaA</name>
    <name evidence="14" type="ORF">A9306_02170</name>
</gene>
<name>A0A1B8Q9M9_9GAMM</name>
<comment type="function">
    <text evidence="8 10">Plays an essential role in the initiation and regulation of chromosomal replication. ATP-DnaA binds to the origin of replication (oriC) to initiate formation of the DNA replication initiation complex once per cell cycle. Binds the DnaA box (a 9 base pair repeat at the origin) and separates the double-stranded (ds)DNA. Forms a right-handed helical filament on oriC DNA; dsDNA binds to the exterior of the filament while single-stranded (ss)DNA is stabiized in the filament's interior. The ATP-DnaA-oriC complex binds and stabilizes one strand of the AT-rich DNA unwinding element (DUE), permitting loading of DNA polymerase. After initiation quickly degrades to an ADP-DnaA complex that is not apt for DNA replication. Binds acidic phospholipids.</text>
</comment>
<dbReference type="CDD" id="cd00009">
    <property type="entry name" value="AAA"/>
    <property type="match status" value="1"/>
</dbReference>
<dbReference type="SUPFAM" id="SSF48295">
    <property type="entry name" value="TrpR-like"/>
    <property type="match status" value="1"/>
</dbReference>
<evidence type="ECO:0000313" key="15">
    <source>
        <dbReference type="Proteomes" id="UP000092616"/>
    </source>
</evidence>
<keyword evidence="5 8" id="KW-0067">ATP-binding</keyword>
<comment type="subcellular location">
    <subcellularLocation>
        <location evidence="8">Cytoplasm</location>
    </subcellularLocation>
</comment>
<dbReference type="NCBIfam" id="TIGR00362">
    <property type="entry name" value="DnaA"/>
    <property type="match status" value="1"/>
</dbReference>
<evidence type="ECO:0000256" key="2">
    <source>
        <dbReference type="ARBA" id="ARBA00022490"/>
    </source>
</evidence>
<dbReference type="GO" id="GO:0005737">
    <property type="term" value="C:cytoplasm"/>
    <property type="evidence" value="ECO:0007669"/>
    <property type="project" value="UniProtKB-SubCell"/>
</dbReference>
<dbReference type="PANTHER" id="PTHR30050:SF2">
    <property type="entry name" value="CHROMOSOMAL REPLICATION INITIATOR PROTEIN DNAA"/>
    <property type="match status" value="1"/>
</dbReference>
<feature type="binding site" evidence="8">
    <location>
        <position position="159"/>
    </location>
    <ligand>
        <name>ATP</name>
        <dbReference type="ChEBI" id="CHEBI:30616"/>
    </ligand>
</feature>
<dbReference type="Pfam" id="PF11638">
    <property type="entry name" value="DnaA_N"/>
    <property type="match status" value="1"/>
</dbReference>
<evidence type="ECO:0000256" key="10">
    <source>
        <dbReference type="RuleBase" id="RU000577"/>
    </source>
</evidence>
<feature type="binding site" evidence="8">
    <location>
        <position position="161"/>
    </location>
    <ligand>
        <name>ATP</name>
        <dbReference type="ChEBI" id="CHEBI:30616"/>
    </ligand>
</feature>
<evidence type="ECO:0000259" key="12">
    <source>
        <dbReference type="SMART" id="SM00382"/>
    </source>
</evidence>
<evidence type="ECO:0000256" key="9">
    <source>
        <dbReference type="NCBIfam" id="TIGR00362"/>
    </source>
</evidence>
<feature type="region of interest" description="Domain I, interacts with DnaA modulators" evidence="8">
    <location>
        <begin position="1"/>
        <end position="92"/>
    </location>
</feature>
<keyword evidence="15" id="KW-1185">Reference proteome</keyword>
<dbReference type="Gene3D" id="1.10.1750.10">
    <property type="match status" value="1"/>
</dbReference>
<feature type="binding site" evidence="8">
    <location>
        <position position="157"/>
    </location>
    <ligand>
        <name>ATP</name>
        <dbReference type="ChEBI" id="CHEBI:30616"/>
    </ligand>
</feature>
<dbReference type="GO" id="GO:0005886">
    <property type="term" value="C:plasma membrane"/>
    <property type="evidence" value="ECO:0007669"/>
    <property type="project" value="TreeGrafter"/>
</dbReference>
<dbReference type="Proteomes" id="UP000092616">
    <property type="component" value="Unassembled WGS sequence"/>
</dbReference>
<dbReference type="InterPro" id="IPR020591">
    <property type="entry name" value="Chromosome_initiator_DnaA-like"/>
</dbReference>
<dbReference type="InterPro" id="IPR038454">
    <property type="entry name" value="DnaA_N_sf"/>
</dbReference>
<evidence type="ECO:0000313" key="14">
    <source>
        <dbReference type="EMBL" id="OBX75422.1"/>
    </source>
</evidence>
<dbReference type="InterPro" id="IPR018312">
    <property type="entry name" value="Chromosome_initiator_DnaA_CS"/>
</dbReference>
<dbReference type="GO" id="GO:0003688">
    <property type="term" value="F:DNA replication origin binding"/>
    <property type="evidence" value="ECO:0007669"/>
    <property type="project" value="UniProtKB-UniRule"/>
</dbReference>
<dbReference type="EMBL" id="LZNA01000070">
    <property type="protein sequence ID" value="OBX75422.1"/>
    <property type="molecule type" value="Genomic_DNA"/>
</dbReference>
<feature type="domain" description="Chromosomal replication initiator DnaA C-terminal" evidence="13">
    <location>
        <begin position="355"/>
        <end position="424"/>
    </location>
</feature>
<dbReference type="Pfam" id="PF00308">
    <property type="entry name" value="Bac_DnaA"/>
    <property type="match status" value="1"/>
</dbReference>
<evidence type="ECO:0000256" key="4">
    <source>
        <dbReference type="ARBA" id="ARBA00022741"/>
    </source>
</evidence>
<evidence type="ECO:0000256" key="6">
    <source>
        <dbReference type="ARBA" id="ARBA00023121"/>
    </source>
</evidence>
<dbReference type="Gene3D" id="1.10.8.60">
    <property type="match status" value="1"/>
</dbReference>
<dbReference type="InterPro" id="IPR027417">
    <property type="entry name" value="P-loop_NTPase"/>
</dbReference>
<dbReference type="SMART" id="SM00382">
    <property type="entry name" value="AAA"/>
    <property type="match status" value="1"/>
</dbReference>
<dbReference type="GO" id="GO:0006275">
    <property type="term" value="P:regulation of DNA replication"/>
    <property type="evidence" value="ECO:0007669"/>
    <property type="project" value="UniProtKB-UniRule"/>
</dbReference>
<keyword evidence="3 8" id="KW-0235">DNA replication</keyword>
<evidence type="ECO:0000256" key="1">
    <source>
        <dbReference type="ARBA" id="ARBA00006583"/>
    </source>
</evidence>
<dbReference type="InterPro" id="IPR013159">
    <property type="entry name" value="DnaA_C"/>
</dbReference>
<comment type="domain">
    <text evidence="8">Domain I is involved in oligomerization and binding regulators, domain II is flexibile and of varying length in different bacteria, domain III forms the AAA+ region, while domain IV binds dsDNA.</text>
</comment>
<keyword evidence="6 8" id="KW-0446">Lipid-binding</keyword>
<dbReference type="SMART" id="SM00760">
    <property type="entry name" value="Bac_DnaA_C"/>
    <property type="match status" value="1"/>
</dbReference>
<evidence type="ECO:0000256" key="3">
    <source>
        <dbReference type="ARBA" id="ARBA00022705"/>
    </source>
</evidence>
<evidence type="ECO:0000256" key="7">
    <source>
        <dbReference type="ARBA" id="ARBA00023125"/>
    </source>
</evidence>
<dbReference type="InterPro" id="IPR024633">
    <property type="entry name" value="DnaA_N_dom"/>
</dbReference>
<organism evidence="14 15">
    <name type="scientific">Faucicola atlantae</name>
    <dbReference type="NCBI Taxonomy" id="34059"/>
    <lineage>
        <taxon>Bacteria</taxon>
        <taxon>Pseudomonadati</taxon>
        <taxon>Pseudomonadota</taxon>
        <taxon>Gammaproteobacteria</taxon>
        <taxon>Moraxellales</taxon>
        <taxon>Moraxellaceae</taxon>
        <taxon>Faucicola</taxon>
    </lineage>
</organism>
<comment type="subunit">
    <text evidence="8">Oligomerizes as a right-handed, spiral filament on DNA at oriC.</text>
</comment>
<dbReference type="RefSeq" id="WP_067338859.1">
    <property type="nucleotide sequence ID" value="NZ_LZNA01000070.1"/>
</dbReference>
<dbReference type="Pfam" id="PF08299">
    <property type="entry name" value="Bac_DnaA_C"/>
    <property type="match status" value="1"/>
</dbReference>
<dbReference type="SUPFAM" id="SSF52540">
    <property type="entry name" value="P-loop containing nucleoside triphosphate hydrolases"/>
    <property type="match status" value="1"/>
</dbReference>
<dbReference type="InterPro" id="IPR013317">
    <property type="entry name" value="DnaA_dom"/>
</dbReference>
<reference evidence="14 15" key="1">
    <citation type="submission" date="2016-06" db="EMBL/GenBank/DDBJ databases">
        <title>Draft genome of Moraxella atlantae CCUG 59586.</title>
        <authorList>
            <person name="Salva-Serra F."/>
            <person name="Engstrom-Jakobsson H."/>
            <person name="Thorell K."/>
            <person name="Gonzales-Siles L."/>
            <person name="Karlsson R."/>
            <person name="Boulund F."/>
            <person name="Engstrand L."/>
            <person name="Kristiansson E."/>
            <person name="Moore E."/>
        </authorList>
    </citation>
    <scope>NUCLEOTIDE SEQUENCE [LARGE SCALE GENOMIC DNA]</scope>
    <source>
        <strain evidence="14 15">CCUG 59586</strain>
    </source>
</reference>
<evidence type="ECO:0000256" key="8">
    <source>
        <dbReference type="HAMAP-Rule" id="MF_00377"/>
    </source>
</evidence>
<keyword evidence="4 8" id="KW-0547">Nucleotide-binding</keyword>
<dbReference type="PRINTS" id="PR00051">
    <property type="entry name" value="DNAA"/>
</dbReference>
<feature type="binding site" evidence="8">
    <location>
        <position position="160"/>
    </location>
    <ligand>
        <name>ATP</name>
        <dbReference type="ChEBI" id="CHEBI:30616"/>
    </ligand>
</feature>
<dbReference type="PROSITE" id="PS01008">
    <property type="entry name" value="DNAA"/>
    <property type="match status" value="1"/>
</dbReference>
<dbReference type="GO" id="GO:0008289">
    <property type="term" value="F:lipid binding"/>
    <property type="evidence" value="ECO:0007669"/>
    <property type="project" value="UniProtKB-KW"/>
</dbReference>
<dbReference type="InterPro" id="IPR001957">
    <property type="entry name" value="Chromosome_initiator_DnaA"/>
</dbReference>
<proteinExistence type="inferred from homology"/>
<feature type="region of interest" description="Domain IV, binds dsDNA" evidence="8">
    <location>
        <begin position="328"/>
        <end position="447"/>
    </location>
</feature>
<dbReference type="GO" id="GO:0005524">
    <property type="term" value="F:ATP binding"/>
    <property type="evidence" value="ECO:0007669"/>
    <property type="project" value="UniProtKB-UniRule"/>
</dbReference>
<comment type="caution">
    <text evidence="8">Lacks conserved residue(s) required for the propagation of feature annotation.</text>
</comment>
<dbReference type="FunFam" id="1.10.8.60:FF:000003">
    <property type="entry name" value="Chromosomal replication initiator protein DnaA"/>
    <property type="match status" value="1"/>
</dbReference>
<keyword evidence="2 8" id="KW-0963">Cytoplasm</keyword>
<comment type="caution">
    <text evidence="14">The sequence shown here is derived from an EMBL/GenBank/DDBJ whole genome shotgun (WGS) entry which is preliminary data.</text>
</comment>
<evidence type="ECO:0000259" key="13">
    <source>
        <dbReference type="SMART" id="SM00760"/>
    </source>
</evidence>
<protein>
    <recommendedName>
        <fullName evidence="8 9">Chromosomal replication initiator protein DnaA</fullName>
    </recommendedName>
</protein>
<evidence type="ECO:0000256" key="5">
    <source>
        <dbReference type="ARBA" id="ARBA00022840"/>
    </source>
</evidence>
<comment type="similarity">
    <text evidence="1 8 11">Belongs to the DnaA family.</text>
</comment>
<dbReference type="HAMAP" id="MF_00377">
    <property type="entry name" value="DnaA_bact"/>
    <property type="match status" value="1"/>
</dbReference>
<dbReference type="PANTHER" id="PTHR30050">
    <property type="entry name" value="CHROMOSOMAL REPLICATION INITIATOR PROTEIN DNAA"/>
    <property type="match status" value="1"/>
</dbReference>
<dbReference type="InterPro" id="IPR003593">
    <property type="entry name" value="AAA+_ATPase"/>
</dbReference>